<dbReference type="EMBL" id="BAABHK010000021">
    <property type="protein sequence ID" value="GAA4638069.1"/>
    <property type="molecule type" value="Genomic_DNA"/>
</dbReference>
<reference evidence="3" key="1">
    <citation type="journal article" date="2019" name="Int. J. Syst. Evol. Microbiol.">
        <title>The Global Catalogue of Microorganisms (GCM) 10K type strain sequencing project: providing services to taxonomists for standard genome sequencing and annotation.</title>
        <authorList>
            <consortium name="The Broad Institute Genomics Platform"/>
            <consortium name="The Broad Institute Genome Sequencing Center for Infectious Disease"/>
            <person name="Wu L."/>
            <person name="Ma J."/>
        </authorList>
    </citation>
    <scope>NUCLEOTIDE SEQUENCE [LARGE SCALE GENOMIC DNA]</scope>
    <source>
        <strain evidence="3">JCM 17939</strain>
    </source>
</reference>
<dbReference type="Gene3D" id="1.10.10.10">
    <property type="entry name" value="Winged helix-like DNA-binding domain superfamily/Winged helix DNA-binding domain"/>
    <property type="match status" value="1"/>
</dbReference>
<evidence type="ECO:0000313" key="3">
    <source>
        <dbReference type="Proteomes" id="UP001501442"/>
    </source>
</evidence>
<gene>
    <name evidence="2" type="ORF">GCM10023196_094370</name>
</gene>
<dbReference type="InterPro" id="IPR000835">
    <property type="entry name" value="HTH_MarR-typ"/>
</dbReference>
<evidence type="ECO:0000313" key="2">
    <source>
        <dbReference type="EMBL" id="GAA4638069.1"/>
    </source>
</evidence>
<organism evidence="2 3">
    <name type="scientific">Actinoallomurus vinaceus</name>
    <dbReference type="NCBI Taxonomy" id="1080074"/>
    <lineage>
        <taxon>Bacteria</taxon>
        <taxon>Bacillati</taxon>
        <taxon>Actinomycetota</taxon>
        <taxon>Actinomycetes</taxon>
        <taxon>Streptosporangiales</taxon>
        <taxon>Thermomonosporaceae</taxon>
        <taxon>Actinoallomurus</taxon>
    </lineage>
</organism>
<feature type="domain" description="HTH marR-type" evidence="1">
    <location>
        <begin position="30"/>
        <end position="127"/>
    </location>
</feature>
<protein>
    <submittedName>
        <fullName evidence="2">MarR family winged helix-turn-helix transcriptional regulator</fullName>
    </submittedName>
</protein>
<dbReference type="RefSeq" id="WP_345441354.1">
    <property type="nucleotide sequence ID" value="NZ_BAABHK010000021.1"/>
</dbReference>
<dbReference type="InterPro" id="IPR036390">
    <property type="entry name" value="WH_DNA-bd_sf"/>
</dbReference>
<proteinExistence type="predicted"/>
<dbReference type="Proteomes" id="UP001501442">
    <property type="component" value="Unassembled WGS sequence"/>
</dbReference>
<dbReference type="InterPro" id="IPR036388">
    <property type="entry name" value="WH-like_DNA-bd_sf"/>
</dbReference>
<accession>A0ABP8US01</accession>
<keyword evidence="3" id="KW-1185">Reference proteome</keyword>
<name>A0ABP8US01_9ACTN</name>
<evidence type="ECO:0000259" key="1">
    <source>
        <dbReference type="SMART" id="SM00347"/>
    </source>
</evidence>
<dbReference type="SUPFAM" id="SSF46785">
    <property type="entry name" value="Winged helix' DNA-binding domain"/>
    <property type="match status" value="1"/>
</dbReference>
<sequence>MQERSDVRQTRPFGYWVKHIDQRIEEMGRRVLAEEGLNRRLWQVLNTIASGPLGPADLDRTLAPFVSDEEPTMRPYVDELAGRGWVTRTDDGDLALTDAGRDAHARAGERMYAARARVVEGLSSDDYDTLMNLLERIAGNLDAVVAA</sequence>
<dbReference type="SMART" id="SM00347">
    <property type="entry name" value="HTH_MARR"/>
    <property type="match status" value="1"/>
</dbReference>
<comment type="caution">
    <text evidence="2">The sequence shown here is derived from an EMBL/GenBank/DDBJ whole genome shotgun (WGS) entry which is preliminary data.</text>
</comment>